<accession>A0A842HJD9</accession>
<dbReference type="InterPro" id="IPR011990">
    <property type="entry name" value="TPR-like_helical_dom_sf"/>
</dbReference>
<keyword evidence="1" id="KW-0472">Membrane</keyword>
<dbReference type="Gene3D" id="1.25.40.10">
    <property type="entry name" value="Tetratricopeptide repeat domain"/>
    <property type="match status" value="2"/>
</dbReference>
<evidence type="ECO:0000313" key="2">
    <source>
        <dbReference type="EMBL" id="MBC2596088.1"/>
    </source>
</evidence>
<keyword evidence="1" id="KW-0812">Transmembrane</keyword>
<comment type="caution">
    <text evidence="2">The sequence shown here is derived from an EMBL/GenBank/DDBJ whole genome shotgun (WGS) entry which is preliminary data.</text>
</comment>
<dbReference type="SUPFAM" id="SSF48452">
    <property type="entry name" value="TPR-like"/>
    <property type="match status" value="1"/>
</dbReference>
<dbReference type="Proteomes" id="UP000546464">
    <property type="component" value="Unassembled WGS sequence"/>
</dbReference>
<proteinExistence type="predicted"/>
<dbReference type="AlphaFoldDB" id="A0A842HJD9"/>
<protein>
    <recommendedName>
        <fullName evidence="4">Tetratricopeptide repeat protein</fullName>
    </recommendedName>
</protein>
<evidence type="ECO:0008006" key="4">
    <source>
        <dbReference type="Google" id="ProtNLM"/>
    </source>
</evidence>
<reference evidence="2 3" key="1">
    <citation type="submission" date="2020-07" db="EMBL/GenBank/DDBJ databases">
        <authorList>
            <person name="Feng X."/>
        </authorList>
    </citation>
    <scope>NUCLEOTIDE SEQUENCE [LARGE SCALE GENOMIC DNA]</scope>
    <source>
        <strain evidence="2 3">JCM31066</strain>
    </source>
</reference>
<dbReference type="Pfam" id="PF13432">
    <property type="entry name" value="TPR_16"/>
    <property type="match status" value="2"/>
</dbReference>
<dbReference type="SUPFAM" id="SSF81901">
    <property type="entry name" value="HCP-like"/>
    <property type="match status" value="1"/>
</dbReference>
<feature type="transmembrane region" description="Helical" evidence="1">
    <location>
        <begin position="41"/>
        <end position="64"/>
    </location>
</feature>
<organism evidence="2 3">
    <name type="scientific">Ruficoccus amylovorans</name>
    <dbReference type="NCBI Taxonomy" id="1804625"/>
    <lineage>
        <taxon>Bacteria</taxon>
        <taxon>Pseudomonadati</taxon>
        <taxon>Verrucomicrobiota</taxon>
        <taxon>Opitutia</taxon>
        <taxon>Puniceicoccales</taxon>
        <taxon>Cerasicoccaceae</taxon>
        <taxon>Ruficoccus</taxon>
    </lineage>
</organism>
<dbReference type="RefSeq" id="WP_185677004.1">
    <property type="nucleotide sequence ID" value="NZ_JACHVB010000060.1"/>
</dbReference>
<evidence type="ECO:0000313" key="3">
    <source>
        <dbReference type="Proteomes" id="UP000546464"/>
    </source>
</evidence>
<evidence type="ECO:0000256" key="1">
    <source>
        <dbReference type="SAM" id="Phobius"/>
    </source>
</evidence>
<name>A0A842HJD9_9BACT</name>
<gene>
    <name evidence="2" type="ORF">H5P28_17610</name>
</gene>
<keyword evidence="3" id="KW-1185">Reference proteome</keyword>
<keyword evidence="1" id="KW-1133">Transmembrane helix</keyword>
<dbReference type="EMBL" id="JACHVB010000060">
    <property type="protein sequence ID" value="MBC2596088.1"/>
    <property type="molecule type" value="Genomic_DNA"/>
</dbReference>
<sequence>MARQSSKASSRNNRKTILLGLALRQRGPSGKWRIRFLWGRIFGILALLVIAGYLAGATAIYFYFKENKGYKGVSFGQVMALPFNMEKFQQQRGDYEIQEAKNYLKENDVRKAYFYLRSGVAHNPTNLEGRTLLSEFALLAKRQPEEAISLMRGGIPYAGNDKDYLKRYIQLLLRYQQDQEVMDVADTILSKNPDAEVQRLLALAAATAHYYRGDFDQAEDYIRQYDLDNDLEGTLLSARISWDRGQQQAAISKLETSIGKYPNDEPVYALLSRFYRDMGAHAKARRYAVLRNINAPLSVTPRIDLLYSLDNTDKPERADREAEAILAQFGDDDKALIALANYATDSGRVDLARRIYETALENDFNIAPFALLLVEAHITGGDYQGAIDFTEELSKEKPEWMERNMGVFNSLRSVAYHGIGNKDYSDMYLEQFLKQGNVRVDTLIAVSRRFTEMGGKEQARKILVKAIHDNSDNQAALSRLIELEIDMGNSAQLGTYLKKLLQMRRPSVELLQKAYRSLGSDRFIFTQDRETLLIELDTIIHPDKQRPS</sequence>